<keyword evidence="4" id="KW-1185">Reference proteome</keyword>
<feature type="transmembrane region" description="Helical" evidence="1">
    <location>
        <begin position="151"/>
        <end position="172"/>
    </location>
</feature>
<keyword evidence="1" id="KW-1133">Transmembrane helix</keyword>
<proteinExistence type="predicted"/>
<dbReference type="RefSeq" id="WP_266261699.1">
    <property type="nucleotide sequence ID" value="NZ_JAMXWF010000055.1"/>
</dbReference>
<gene>
    <name evidence="3" type="ORF">NIE36_39780</name>
    <name evidence="2" type="ORF">OSB80_39875</name>
</gene>
<evidence type="ECO:0000256" key="1">
    <source>
        <dbReference type="SAM" id="Phobius"/>
    </source>
</evidence>
<dbReference type="Proteomes" id="UP001209412">
    <property type="component" value="Unassembled WGS sequence"/>
</dbReference>
<evidence type="ECO:0000313" key="4">
    <source>
        <dbReference type="Proteomes" id="UP001209412"/>
    </source>
</evidence>
<dbReference type="EMBL" id="JAMXWF010000055">
    <property type="protein sequence ID" value="MDQ6413268.1"/>
    <property type="molecule type" value="Genomic_DNA"/>
</dbReference>
<dbReference type="AlphaFoldDB" id="A0AAP5BKJ5"/>
<accession>A0AAP5BKJ5</accession>
<reference evidence="3" key="1">
    <citation type="submission" date="2022-06" db="EMBL/GenBank/DDBJ databases">
        <title>PHB producers.</title>
        <authorList>
            <person name="Besaury L."/>
        </authorList>
    </citation>
    <scope>NUCLEOTIDE SEQUENCE</scope>
    <source>
        <strain evidence="3 4">SEWS6</strain>
    </source>
</reference>
<evidence type="ECO:0000313" key="5">
    <source>
        <dbReference type="Proteomes" id="UP001242288"/>
    </source>
</evidence>
<evidence type="ECO:0000313" key="3">
    <source>
        <dbReference type="EMBL" id="MDQ6413268.1"/>
    </source>
</evidence>
<sequence>MTSRYIVLTLVLILVLFGAVQSPAILQTVYYDYTKEKRLYDQAFVDREGADERFRKAIADRNVRAGGGGEGAKQQDLDILTAQALQAKHVYDVAQSEIDSIRPQVDRAIEQSESASGIIRIYALGCLGALGAVLSRISLGKQDSLLRSVDFFRSVAGIFCGGFAALLVYAAAETGVLDFIARPSGALRVVSPICVWS</sequence>
<protein>
    <submittedName>
        <fullName evidence="3">Uncharacterized protein</fullName>
    </submittedName>
</protein>
<feature type="transmembrane region" description="Helical" evidence="1">
    <location>
        <begin position="119"/>
        <end position="139"/>
    </location>
</feature>
<dbReference type="EMBL" id="JAPKHW010000055">
    <property type="protein sequence ID" value="MCX4151455.1"/>
    <property type="molecule type" value="Genomic_DNA"/>
</dbReference>
<comment type="caution">
    <text evidence="3">The sequence shown here is derived from an EMBL/GenBank/DDBJ whole genome shotgun (WGS) entry which is preliminary data.</text>
</comment>
<organism evidence="3 5">
    <name type="scientific">Paraburkholderia madseniana</name>
    <dbReference type="NCBI Taxonomy" id="2599607"/>
    <lineage>
        <taxon>Bacteria</taxon>
        <taxon>Pseudomonadati</taxon>
        <taxon>Pseudomonadota</taxon>
        <taxon>Betaproteobacteria</taxon>
        <taxon>Burkholderiales</taxon>
        <taxon>Burkholderiaceae</taxon>
        <taxon>Paraburkholderia</taxon>
    </lineage>
</organism>
<evidence type="ECO:0000313" key="2">
    <source>
        <dbReference type="EMBL" id="MCX4151455.1"/>
    </source>
</evidence>
<name>A0AAP5BKJ5_9BURK</name>
<keyword evidence="1" id="KW-0472">Membrane</keyword>
<dbReference type="Proteomes" id="UP001242288">
    <property type="component" value="Unassembled WGS sequence"/>
</dbReference>
<keyword evidence="1" id="KW-0812">Transmembrane</keyword>